<evidence type="ECO:0000256" key="4">
    <source>
        <dbReference type="PROSITE-ProRule" id="PRU00335"/>
    </source>
</evidence>
<evidence type="ECO:0000256" key="2">
    <source>
        <dbReference type="ARBA" id="ARBA00023125"/>
    </source>
</evidence>
<accession>A0A7I7S1X9</accession>
<dbReference type="EMBL" id="AP022593">
    <property type="protein sequence ID" value="BBY50430.1"/>
    <property type="molecule type" value="Genomic_DNA"/>
</dbReference>
<dbReference type="PROSITE" id="PS50977">
    <property type="entry name" value="HTH_TETR_2"/>
    <property type="match status" value="1"/>
</dbReference>
<feature type="signal peptide" evidence="5">
    <location>
        <begin position="1"/>
        <end position="28"/>
    </location>
</feature>
<evidence type="ECO:0000256" key="5">
    <source>
        <dbReference type="SAM" id="SignalP"/>
    </source>
</evidence>
<dbReference type="PANTHER" id="PTHR30055:SF234">
    <property type="entry name" value="HTH-TYPE TRANSCRIPTIONAL REGULATOR BETI"/>
    <property type="match status" value="1"/>
</dbReference>
<dbReference type="SUPFAM" id="SSF48498">
    <property type="entry name" value="Tetracyclin repressor-like, C-terminal domain"/>
    <property type="match status" value="1"/>
</dbReference>
<keyword evidence="8" id="KW-1185">Reference proteome</keyword>
<dbReference type="InterPro" id="IPR036271">
    <property type="entry name" value="Tet_transcr_reg_TetR-rel_C_sf"/>
</dbReference>
<proteinExistence type="predicted"/>
<gene>
    <name evidence="7" type="ORF">MARA_38980</name>
</gene>
<dbReference type="InterPro" id="IPR050109">
    <property type="entry name" value="HTH-type_TetR-like_transc_reg"/>
</dbReference>
<protein>
    <submittedName>
        <fullName evidence="7">TetR family transcriptional regulator</fullName>
    </submittedName>
</protein>
<dbReference type="InterPro" id="IPR009057">
    <property type="entry name" value="Homeodomain-like_sf"/>
</dbReference>
<dbReference type="InterPro" id="IPR001647">
    <property type="entry name" value="HTH_TetR"/>
</dbReference>
<feature type="chain" id="PRO_5039166477" evidence="5">
    <location>
        <begin position="29"/>
        <end position="190"/>
    </location>
</feature>
<dbReference type="GO" id="GO:0003700">
    <property type="term" value="F:DNA-binding transcription factor activity"/>
    <property type="evidence" value="ECO:0007669"/>
    <property type="project" value="TreeGrafter"/>
</dbReference>
<dbReference type="GO" id="GO:0000976">
    <property type="term" value="F:transcription cis-regulatory region binding"/>
    <property type="evidence" value="ECO:0007669"/>
    <property type="project" value="TreeGrafter"/>
</dbReference>
<feature type="DNA-binding region" description="H-T-H motif" evidence="4">
    <location>
        <begin position="34"/>
        <end position="53"/>
    </location>
</feature>
<organism evidence="7 8">
    <name type="scientific">Mycolicibacterium arabiense</name>
    <dbReference type="NCBI Taxonomy" id="1286181"/>
    <lineage>
        <taxon>Bacteria</taxon>
        <taxon>Bacillati</taxon>
        <taxon>Actinomycetota</taxon>
        <taxon>Actinomycetes</taxon>
        <taxon>Mycobacteriales</taxon>
        <taxon>Mycobacteriaceae</taxon>
        <taxon>Mycolicibacterium</taxon>
    </lineage>
</organism>
<dbReference type="Gene3D" id="1.10.357.10">
    <property type="entry name" value="Tetracycline Repressor, domain 2"/>
    <property type="match status" value="1"/>
</dbReference>
<keyword evidence="1" id="KW-0805">Transcription regulation</keyword>
<dbReference type="KEGG" id="marz:MARA_38980"/>
<dbReference type="SUPFAM" id="SSF46689">
    <property type="entry name" value="Homeodomain-like"/>
    <property type="match status" value="1"/>
</dbReference>
<evidence type="ECO:0000256" key="1">
    <source>
        <dbReference type="ARBA" id="ARBA00023015"/>
    </source>
</evidence>
<dbReference type="Proteomes" id="UP000467428">
    <property type="component" value="Chromosome"/>
</dbReference>
<dbReference type="RefSeq" id="WP_179973489.1">
    <property type="nucleotide sequence ID" value="NZ_AP022593.1"/>
</dbReference>
<keyword evidence="3" id="KW-0804">Transcription</keyword>
<reference evidence="7 8" key="1">
    <citation type="journal article" date="2019" name="Emerg. Microbes Infect.">
        <title>Comprehensive subspecies identification of 175 nontuberculous mycobacteria species based on 7547 genomic profiles.</title>
        <authorList>
            <person name="Matsumoto Y."/>
            <person name="Kinjo T."/>
            <person name="Motooka D."/>
            <person name="Nabeya D."/>
            <person name="Jung N."/>
            <person name="Uechi K."/>
            <person name="Horii T."/>
            <person name="Iida T."/>
            <person name="Fujita J."/>
            <person name="Nakamura S."/>
        </authorList>
    </citation>
    <scope>NUCLEOTIDE SEQUENCE [LARGE SCALE GENOMIC DNA]</scope>
    <source>
        <strain evidence="7 8">JCM 18538</strain>
    </source>
</reference>
<evidence type="ECO:0000259" key="6">
    <source>
        <dbReference type="PROSITE" id="PS50977"/>
    </source>
</evidence>
<dbReference type="PANTHER" id="PTHR30055">
    <property type="entry name" value="HTH-TYPE TRANSCRIPTIONAL REGULATOR RUTR"/>
    <property type="match status" value="1"/>
</dbReference>
<feature type="domain" description="HTH tetR-type" evidence="6">
    <location>
        <begin position="13"/>
        <end position="71"/>
    </location>
</feature>
<dbReference type="AlphaFoldDB" id="A0A7I7S1X9"/>
<name>A0A7I7S1X9_9MYCO</name>
<evidence type="ECO:0000256" key="3">
    <source>
        <dbReference type="ARBA" id="ARBA00023163"/>
    </source>
</evidence>
<geneLocation type="plasmid" evidence="8">
    <name>pjcm18538 dna</name>
</geneLocation>
<evidence type="ECO:0000313" key="8">
    <source>
        <dbReference type="Proteomes" id="UP000467428"/>
    </source>
</evidence>
<sequence>MSVSTNNLSGVQARTRAAILAATASALAANRTATMPEIAAAAGVGRTTLHRYFADRETLIHEATLDSIRVLTEAVNEAATEDGPALDAMRRFITAGVSIADRLVFIFGDPAVLRDIPPVQSPNDEVVINLITRGQHEGVFDSDLDPTWIWHALYALILRGCERAIAGALPRHTVAPLIIRTFERGVSPAR</sequence>
<dbReference type="Pfam" id="PF00440">
    <property type="entry name" value="TetR_N"/>
    <property type="match status" value="1"/>
</dbReference>
<evidence type="ECO:0000313" key="7">
    <source>
        <dbReference type="EMBL" id="BBY50430.1"/>
    </source>
</evidence>
<keyword evidence="2 4" id="KW-0238">DNA-binding</keyword>
<keyword evidence="5" id="KW-0732">Signal</keyword>